<name>A0ABS5S2W4_9FLAO</name>
<keyword evidence="1" id="KW-0732">Signal</keyword>
<feature type="domain" description="Trimeric autotransporter adhesin YadA-like head" evidence="2">
    <location>
        <begin position="264"/>
        <end position="290"/>
    </location>
</feature>
<evidence type="ECO:0000313" key="4">
    <source>
        <dbReference type="Proteomes" id="UP001297092"/>
    </source>
</evidence>
<evidence type="ECO:0000313" key="3">
    <source>
        <dbReference type="EMBL" id="MBT0607552.1"/>
    </source>
</evidence>
<evidence type="ECO:0000259" key="2">
    <source>
        <dbReference type="Pfam" id="PF05658"/>
    </source>
</evidence>
<dbReference type="InterPro" id="IPR008640">
    <property type="entry name" value="Adhesin_Head_dom"/>
</dbReference>
<dbReference type="SUPFAM" id="SSF101967">
    <property type="entry name" value="Adhesin YadA, collagen-binding domain"/>
    <property type="match status" value="2"/>
</dbReference>
<dbReference type="Proteomes" id="UP001297092">
    <property type="component" value="Unassembled WGS sequence"/>
</dbReference>
<feature type="domain" description="Trimeric autotransporter adhesin YadA-like head" evidence="2">
    <location>
        <begin position="153"/>
        <end position="178"/>
    </location>
</feature>
<comment type="caution">
    <text evidence="3">The sequence shown here is derived from an EMBL/GenBank/DDBJ whole genome shotgun (WGS) entry which is preliminary data.</text>
</comment>
<dbReference type="RefSeq" id="WP_214112411.1">
    <property type="nucleotide sequence ID" value="NZ_JAHCTB010000002.1"/>
</dbReference>
<gene>
    <name evidence="3" type="ORF">KIV10_05105</name>
</gene>
<dbReference type="CDD" id="cd12820">
    <property type="entry name" value="LbR_YadA-like"/>
    <property type="match status" value="1"/>
</dbReference>
<feature type="domain" description="Trimeric autotransporter adhesin YadA-like head" evidence="2">
    <location>
        <begin position="180"/>
        <end position="204"/>
    </location>
</feature>
<dbReference type="EMBL" id="JAHCTB010000002">
    <property type="protein sequence ID" value="MBT0607552.1"/>
    <property type="molecule type" value="Genomic_DNA"/>
</dbReference>
<feature type="domain" description="Trimeric autotransporter adhesin YadA-like head" evidence="2">
    <location>
        <begin position="208"/>
        <end position="234"/>
    </location>
</feature>
<evidence type="ECO:0000256" key="1">
    <source>
        <dbReference type="SAM" id="SignalP"/>
    </source>
</evidence>
<protein>
    <recommendedName>
        <fullName evidence="2">Trimeric autotransporter adhesin YadA-like head domain-containing protein</fullName>
    </recommendedName>
</protein>
<dbReference type="Gene3D" id="2.150.10.10">
    <property type="entry name" value="Serralysin-like metalloprotease, C-terminal"/>
    <property type="match status" value="2"/>
</dbReference>
<feature type="domain" description="Trimeric autotransporter adhesin YadA-like head" evidence="2">
    <location>
        <begin position="239"/>
        <end position="262"/>
    </location>
</feature>
<keyword evidence="4" id="KW-1185">Reference proteome</keyword>
<reference evidence="3 4" key="1">
    <citation type="submission" date="2021-05" db="EMBL/GenBank/DDBJ databases">
        <title>Aequorivita echinoideorum JCM 30378 genome.</title>
        <authorList>
            <person name="Zhang H."/>
            <person name="Li C."/>
        </authorList>
    </citation>
    <scope>NUCLEOTIDE SEQUENCE [LARGE SCALE GENOMIC DNA]</scope>
    <source>
        <strain evidence="3 4">JCM30378</strain>
    </source>
</reference>
<accession>A0ABS5S2W4</accession>
<organism evidence="3 4">
    <name type="scientific">Aequorivita echinoideorum</name>
    <dbReference type="NCBI Taxonomy" id="1549647"/>
    <lineage>
        <taxon>Bacteria</taxon>
        <taxon>Pseudomonadati</taxon>
        <taxon>Bacteroidota</taxon>
        <taxon>Flavobacteriia</taxon>
        <taxon>Flavobacteriales</taxon>
        <taxon>Flavobacteriaceae</taxon>
        <taxon>Aequorivita</taxon>
    </lineage>
</organism>
<sequence>MKKLLPLFFLLAITYAQAQVGIGTTNPDPSSALDITATNKGFIAPRVFLNTISNNSIDGTNPNAIGLMIYNTNPAVTSGNGVGYYFWNGSSWLMVKSSATDSQQWSVTGNSSATGAFLGTVNAQPLNFRINNVAVGSFKIDNSLNLGISSVTTGTNALAVGFEAEATADNAAAFGRNAEAIGLRATAIGYNSNAGGDESSAIGNTAVATATRATAIGYQATASGSNGVAVGSQSRAQTDDALAFGRQATANGSNTTAVGNSASATALNSSAFGTGATASGSGATAIGKGAVASQNRSIILGDATDTNVTVGIGTSSPTARLQVNGTLRYVDATPGDDNNKVLTSDANGNASWQSISGIPQIVAAGLVVPAGGTATTFTTPKLFGATVSRTSKGIYQVTFSSARPSANYIINLANVDCNGNCDGSDFDDPAIAYRNRTATGFTVVIGDNDNGGTDRDKRDLEFTFTVVDF</sequence>
<dbReference type="Pfam" id="PF05658">
    <property type="entry name" value="YadA_head"/>
    <property type="match status" value="5"/>
</dbReference>
<proteinExistence type="predicted"/>
<feature type="signal peptide" evidence="1">
    <location>
        <begin position="1"/>
        <end position="18"/>
    </location>
</feature>
<feature type="chain" id="PRO_5047527119" description="Trimeric autotransporter adhesin YadA-like head domain-containing protein" evidence="1">
    <location>
        <begin position="19"/>
        <end position="469"/>
    </location>
</feature>
<dbReference type="InterPro" id="IPR011049">
    <property type="entry name" value="Serralysin-like_metalloprot_C"/>
</dbReference>